<gene>
    <name evidence="2" type="ORF">ACFPM3_04140</name>
</gene>
<accession>A0ABV9XBR3</accession>
<name>A0ABV9XBR3_9ACTN</name>
<keyword evidence="3" id="KW-1185">Reference proteome</keyword>
<organism evidence="2 3">
    <name type="scientific">Streptomyces coeruleoprunus</name>
    <dbReference type="NCBI Taxonomy" id="285563"/>
    <lineage>
        <taxon>Bacteria</taxon>
        <taxon>Bacillati</taxon>
        <taxon>Actinomycetota</taxon>
        <taxon>Actinomycetes</taxon>
        <taxon>Kitasatosporales</taxon>
        <taxon>Streptomycetaceae</taxon>
        <taxon>Streptomyces</taxon>
    </lineage>
</organism>
<dbReference type="EMBL" id="JBHSJD010000002">
    <property type="protein sequence ID" value="MFC5021343.1"/>
    <property type="molecule type" value="Genomic_DNA"/>
</dbReference>
<dbReference type="RefSeq" id="WP_345693311.1">
    <property type="nucleotide sequence ID" value="NZ_BAABIT010000001.1"/>
</dbReference>
<evidence type="ECO:0000313" key="2">
    <source>
        <dbReference type="EMBL" id="MFC5021343.1"/>
    </source>
</evidence>
<sequence length="75" mass="7643">MADDALDALDALRQVGAGADRALAAVPEFTAVLRAELSGEPTRQRRGLGPGWRGLNGEFTRSPGAATPPTPGASS</sequence>
<comment type="caution">
    <text evidence="2">The sequence shown here is derived from an EMBL/GenBank/DDBJ whole genome shotgun (WGS) entry which is preliminary data.</text>
</comment>
<reference evidence="3" key="1">
    <citation type="journal article" date="2019" name="Int. J. Syst. Evol. Microbiol.">
        <title>The Global Catalogue of Microorganisms (GCM) 10K type strain sequencing project: providing services to taxonomists for standard genome sequencing and annotation.</title>
        <authorList>
            <consortium name="The Broad Institute Genomics Platform"/>
            <consortium name="The Broad Institute Genome Sequencing Center for Infectious Disease"/>
            <person name="Wu L."/>
            <person name="Ma J."/>
        </authorList>
    </citation>
    <scope>NUCLEOTIDE SEQUENCE [LARGE SCALE GENOMIC DNA]</scope>
    <source>
        <strain evidence="3">CGMCC 4.1648</strain>
    </source>
</reference>
<evidence type="ECO:0000256" key="1">
    <source>
        <dbReference type="SAM" id="MobiDB-lite"/>
    </source>
</evidence>
<proteinExistence type="predicted"/>
<protein>
    <submittedName>
        <fullName evidence="2">Uncharacterized protein</fullName>
    </submittedName>
</protein>
<feature type="compositionally biased region" description="Pro residues" evidence="1">
    <location>
        <begin position="66"/>
        <end position="75"/>
    </location>
</feature>
<dbReference type="Proteomes" id="UP001595829">
    <property type="component" value="Unassembled WGS sequence"/>
</dbReference>
<feature type="region of interest" description="Disordered" evidence="1">
    <location>
        <begin position="37"/>
        <end position="75"/>
    </location>
</feature>
<evidence type="ECO:0000313" key="3">
    <source>
        <dbReference type="Proteomes" id="UP001595829"/>
    </source>
</evidence>